<dbReference type="Proteomes" id="UP000069902">
    <property type="component" value="Chromosome cPNK"/>
</dbReference>
<sequence length="113" mass="13379">MIEKINIREKFNAFYDYWHPRLVGELNGQQVKLTKFQGEFIWHHQEYEDELFMVIKGCLLMKLRDKEVWVEAGEMTIIPAKVEGTYKKKTGSNLAWNKTGKIVISLMPIFTRI</sequence>
<proteinExistence type="predicted"/>
<dbReference type="STRING" id="389348.PNK_1808"/>
<dbReference type="Gene3D" id="2.60.120.10">
    <property type="entry name" value="Jelly Rolls"/>
    <property type="match status" value="1"/>
</dbReference>
<dbReference type="EMBL" id="LN879502">
    <property type="protein sequence ID" value="CUI17415.1"/>
    <property type="molecule type" value="Genomic_DNA"/>
</dbReference>
<accession>A0A0U5JE37</accession>
<organism evidence="1 2">
    <name type="scientific">Candidatus Protochlamydia naegleriophila</name>
    <dbReference type="NCBI Taxonomy" id="389348"/>
    <lineage>
        <taxon>Bacteria</taxon>
        <taxon>Pseudomonadati</taxon>
        <taxon>Chlamydiota</taxon>
        <taxon>Chlamydiia</taxon>
        <taxon>Parachlamydiales</taxon>
        <taxon>Parachlamydiaceae</taxon>
        <taxon>Candidatus Protochlamydia</taxon>
    </lineage>
</organism>
<evidence type="ECO:0000313" key="2">
    <source>
        <dbReference type="Proteomes" id="UP000069902"/>
    </source>
</evidence>
<protein>
    <submittedName>
        <fullName evidence="1">Mannose-6-phosphate isomerase</fullName>
    </submittedName>
</protein>
<name>A0A0U5JE37_9BACT</name>
<dbReference type="SUPFAM" id="SSF51182">
    <property type="entry name" value="RmlC-like cupins"/>
    <property type="match status" value="1"/>
</dbReference>
<dbReference type="PATRIC" id="fig|389348.3.peg.2030"/>
<dbReference type="InterPro" id="IPR014710">
    <property type="entry name" value="RmlC-like_jellyroll"/>
</dbReference>
<reference evidence="2" key="1">
    <citation type="submission" date="2015-09" db="EMBL/GenBank/DDBJ databases">
        <authorList>
            <person name="Bertelli C."/>
        </authorList>
    </citation>
    <scope>NUCLEOTIDE SEQUENCE [LARGE SCALE GENOMIC DNA]</scope>
    <source>
        <strain evidence="2">KNic</strain>
    </source>
</reference>
<dbReference type="CDD" id="cd02226">
    <property type="entry name" value="cupin_YdbB-like"/>
    <property type="match status" value="1"/>
</dbReference>
<dbReference type="PANTHER" id="PTHR36114:SF1">
    <property type="entry name" value="16.7 KDA PROTEIN IN WHIE LOCUS"/>
    <property type="match status" value="1"/>
</dbReference>
<evidence type="ECO:0000313" key="1">
    <source>
        <dbReference type="EMBL" id="CUI17415.1"/>
    </source>
</evidence>
<keyword evidence="1" id="KW-0413">Isomerase</keyword>
<dbReference type="InterPro" id="IPR011051">
    <property type="entry name" value="RmlC_Cupin_sf"/>
</dbReference>
<dbReference type="GO" id="GO:0016853">
    <property type="term" value="F:isomerase activity"/>
    <property type="evidence" value="ECO:0007669"/>
    <property type="project" value="UniProtKB-KW"/>
</dbReference>
<dbReference type="InParanoid" id="A0A0U5JE37"/>
<gene>
    <name evidence="1" type="ORF">PNK_1808</name>
</gene>
<dbReference type="KEGG" id="pnl:PNK_1808"/>
<keyword evidence="2" id="KW-1185">Reference proteome</keyword>
<dbReference type="InterPro" id="IPR052044">
    <property type="entry name" value="PKS_Associated_Protein"/>
</dbReference>
<dbReference type="RefSeq" id="WP_059061591.1">
    <property type="nucleotide sequence ID" value="NZ_LN879502.1"/>
</dbReference>
<dbReference type="PANTHER" id="PTHR36114">
    <property type="entry name" value="16.7 KDA PROTEIN IN WHIE LOCUS"/>
    <property type="match status" value="1"/>
</dbReference>
<dbReference type="AlphaFoldDB" id="A0A0U5JE37"/>